<evidence type="ECO:0008006" key="4">
    <source>
        <dbReference type="Google" id="ProtNLM"/>
    </source>
</evidence>
<dbReference type="Pfam" id="PF19581">
    <property type="entry name" value="Glyoxalase_7"/>
    <property type="match status" value="1"/>
</dbReference>
<dbReference type="CDD" id="cd08349">
    <property type="entry name" value="BLMA_like"/>
    <property type="match status" value="1"/>
</dbReference>
<evidence type="ECO:0000313" key="2">
    <source>
        <dbReference type="EMBL" id="CAD6509608.1"/>
    </source>
</evidence>
<name>A0ABN7HFF8_9BURK</name>
<dbReference type="SUPFAM" id="SSF54593">
    <property type="entry name" value="Glyoxalase/Bleomycin resistance protein/Dihydroxybiphenyl dioxygenase"/>
    <property type="match status" value="1"/>
</dbReference>
<dbReference type="EMBL" id="CAJHCP010000001">
    <property type="protein sequence ID" value="CAD6509608.1"/>
    <property type="molecule type" value="Genomic_DNA"/>
</dbReference>
<dbReference type="Gene3D" id="3.10.180.10">
    <property type="entry name" value="2,3-Dihydroxybiphenyl 1,2-Dioxygenase, domain 1"/>
    <property type="match status" value="1"/>
</dbReference>
<comment type="caution">
    <text evidence="2">The sequence shown here is derived from an EMBL/GenBank/DDBJ whole genome shotgun (WGS) entry which is preliminary data.</text>
</comment>
<dbReference type="RefSeq" id="WP_201640520.1">
    <property type="nucleotide sequence ID" value="NZ_CAJHCP010000001.1"/>
</dbReference>
<dbReference type="InterPro" id="IPR029068">
    <property type="entry name" value="Glyas_Bleomycin-R_OHBP_Dase"/>
</dbReference>
<keyword evidence="3" id="KW-1185">Reference proteome</keyword>
<keyword evidence="1" id="KW-0046">Antibiotic resistance</keyword>
<dbReference type="InterPro" id="IPR000335">
    <property type="entry name" value="Bleomycin-R"/>
</dbReference>
<evidence type="ECO:0000313" key="3">
    <source>
        <dbReference type="Proteomes" id="UP000598032"/>
    </source>
</evidence>
<reference evidence="2 3" key="1">
    <citation type="submission" date="2020-10" db="EMBL/GenBank/DDBJ databases">
        <authorList>
            <person name="Peeters C."/>
        </authorList>
    </citation>
    <scope>NUCLEOTIDE SEQUENCE [LARGE SCALE GENOMIC DNA]</scope>
    <source>
        <strain evidence="2 3">LMG 28140</strain>
    </source>
</reference>
<organism evidence="2 3">
    <name type="scientific">Paraburkholderia metrosideri</name>
    <dbReference type="NCBI Taxonomy" id="580937"/>
    <lineage>
        <taxon>Bacteria</taxon>
        <taxon>Pseudomonadati</taxon>
        <taxon>Pseudomonadota</taxon>
        <taxon>Betaproteobacteria</taxon>
        <taxon>Burkholderiales</taxon>
        <taxon>Burkholderiaceae</taxon>
        <taxon>Paraburkholderia</taxon>
    </lineage>
</organism>
<proteinExistence type="predicted"/>
<evidence type="ECO:0000256" key="1">
    <source>
        <dbReference type="ARBA" id="ARBA00023251"/>
    </source>
</evidence>
<accession>A0ABN7HFF8</accession>
<gene>
    <name evidence="2" type="ORF">LMG28140_00267</name>
</gene>
<protein>
    <recommendedName>
        <fullName evidence="4">VOC family protein</fullName>
    </recommendedName>
</protein>
<dbReference type="Proteomes" id="UP000598032">
    <property type="component" value="Unassembled WGS sequence"/>
</dbReference>
<sequence>MHFSRAIPIIRIFSEDNAREFYVGFLGFAVEWEHRFEDNFPLYMQVRRADLILHLSEHHGDATPGSAIFVPIQDIEAFHDELLGKQYKYGKPGIEVLPWGKVLETTDPFGNRIRFCESPKEE</sequence>